<dbReference type="EMBL" id="KN824332">
    <property type="protein sequence ID" value="KIM23759.1"/>
    <property type="molecule type" value="Genomic_DNA"/>
</dbReference>
<dbReference type="PANTHER" id="PTHR20426:SF0">
    <property type="entry name" value="18S RRNA AMINOCARBOXYPROPYLTRANSFERASE"/>
    <property type="match status" value="1"/>
</dbReference>
<evidence type="ECO:0000256" key="2">
    <source>
        <dbReference type="ARBA" id="ARBA00022517"/>
    </source>
</evidence>
<comment type="function">
    <text evidence="6">Aminocarboxypropyltransferase that catalyzes the aminocarboxypropyl transfer on pseudouridine at position 1191 (Psi1191) in 18S rRNA. It constitutes the last step in biosynthesis of the hypermodified N1-methyl-N3-(3-amino-3-carboxypropyl) pseudouridine (m1acp3-Psi) conserved in eukaryotic 18S rRNA.</text>
</comment>
<accession>A0A0C3AUQ0</accession>
<comment type="similarity">
    <text evidence="6">Belongs to the TDD superfamily. TSR3 family.</text>
</comment>
<dbReference type="GO" id="GO:0005634">
    <property type="term" value="C:nucleus"/>
    <property type="evidence" value="ECO:0007669"/>
    <property type="project" value="UniProtKB-SubCell"/>
</dbReference>
<comment type="catalytic activity">
    <reaction evidence="6">
        <text>an N(1)-methylpseudouridine in rRNA + S-adenosyl-L-methionine = N(1)-methyl-N(3)-[(3S)-3-amino-3-carboxypropyl]pseudouridine in rRNA + S-methyl-5'-thioadenosine + H(+)</text>
        <dbReference type="Rhea" id="RHEA:63296"/>
        <dbReference type="Rhea" id="RHEA-COMP:11634"/>
        <dbReference type="Rhea" id="RHEA-COMP:16310"/>
        <dbReference type="ChEBI" id="CHEBI:15378"/>
        <dbReference type="ChEBI" id="CHEBI:17509"/>
        <dbReference type="ChEBI" id="CHEBI:59789"/>
        <dbReference type="ChEBI" id="CHEBI:74890"/>
        <dbReference type="ChEBI" id="CHEBI:146234"/>
        <dbReference type="EC" id="2.5.1.157"/>
    </reaction>
</comment>
<keyword evidence="2 6" id="KW-0690">Ribosome biogenesis</keyword>
<evidence type="ECO:0000313" key="10">
    <source>
        <dbReference type="EMBL" id="KIM23759.1"/>
    </source>
</evidence>
<dbReference type="Pfam" id="PF04068">
    <property type="entry name" value="Fer4_RLI"/>
    <property type="match status" value="1"/>
</dbReference>
<dbReference type="OrthoDB" id="10262062at2759"/>
<keyword evidence="6" id="KW-0539">Nucleus</keyword>
<proteinExistence type="inferred from homology"/>
<feature type="binding site" evidence="6">
    <location>
        <position position="145"/>
    </location>
    <ligand>
        <name>S-adenosyl-L-methionine</name>
        <dbReference type="ChEBI" id="CHEBI:59789"/>
    </ligand>
</feature>
<dbReference type="InterPro" id="IPR007209">
    <property type="entry name" value="RNaseL-inhib-like_metal-bd_dom"/>
</dbReference>
<protein>
    <recommendedName>
        <fullName evidence="6">18S rRNA aminocarboxypropyltransferase</fullName>
        <ecNumber evidence="6">2.5.1.157</ecNumber>
    </recommendedName>
</protein>
<evidence type="ECO:0000256" key="6">
    <source>
        <dbReference type="HAMAP-Rule" id="MF_03146"/>
    </source>
</evidence>
<reference evidence="10 11" key="1">
    <citation type="submission" date="2014-04" db="EMBL/GenBank/DDBJ databases">
        <authorList>
            <consortium name="DOE Joint Genome Institute"/>
            <person name="Kuo A."/>
            <person name="Zuccaro A."/>
            <person name="Kohler A."/>
            <person name="Nagy L.G."/>
            <person name="Floudas D."/>
            <person name="Copeland A."/>
            <person name="Barry K.W."/>
            <person name="Cichocki N."/>
            <person name="Veneault-Fourrey C."/>
            <person name="LaButti K."/>
            <person name="Lindquist E.A."/>
            <person name="Lipzen A."/>
            <person name="Lundell T."/>
            <person name="Morin E."/>
            <person name="Murat C."/>
            <person name="Sun H."/>
            <person name="Tunlid A."/>
            <person name="Henrissat B."/>
            <person name="Grigoriev I.V."/>
            <person name="Hibbett D.S."/>
            <person name="Martin F."/>
            <person name="Nordberg H.P."/>
            <person name="Cantor M.N."/>
            <person name="Hua S.X."/>
        </authorList>
    </citation>
    <scope>NUCLEOTIDE SEQUENCE [LARGE SCALE GENOMIC DNA]</scope>
    <source>
        <strain evidence="10 11">MAFF 305830</strain>
    </source>
</reference>
<comment type="catalytic activity">
    <reaction evidence="6">
        <text>N(1)-methylpseudouridine(1191) in yeast 18S rRNA + S-adenosyl-L-methionine = N(1)-methyl-N(3)-[(3S)-3-amino-3-carboxypropyl]pseudouridine(1191) in yeast 18S rRNA + S-methyl-5'-thioadenosine + H(+)</text>
        <dbReference type="Rhea" id="RHEA:63300"/>
        <dbReference type="Rhea" id="RHEA-COMP:13852"/>
        <dbReference type="Rhea" id="RHEA-COMP:16309"/>
        <dbReference type="ChEBI" id="CHEBI:15378"/>
        <dbReference type="ChEBI" id="CHEBI:17509"/>
        <dbReference type="ChEBI" id="CHEBI:59789"/>
        <dbReference type="ChEBI" id="CHEBI:74890"/>
        <dbReference type="ChEBI" id="CHEBI:146234"/>
    </reaction>
</comment>
<dbReference type="InterPro" id="IPR007177">
    <property type="entry name" value="Tsr3_C"/>
</dbReference>
<keyword evidence="11" id="KW-1185">Reference proteome</keyword>
<evidence type="ECO:0000256" key="1">
    <source>
        <dbReference type="ARBA" id="ARBA00022490"/>
    </source>
</evidence>
<dbReference type="PANTHER" id="PTHR20426">
    <property type="entry name" value="RIBOSOME BIOGENESIS PROTEIN TSR3 HOMOLOG"/>
    <property type="match status" value="1"/>
</dbReference>
<feature type="domain" description="RNase L inhibitor RLI-like possible metal-binding" evidence="9">
    <location>
        <begin position="43"/>
        <end position="77"/>
    </location>
</feature>
<feature type="compositionally biased region" description="Acidic residues" evidence="7">
    <location>
        <begin position="17"/>
        <end position="32"/>
    </location>
</feature>
<keyword evidence="4 6" id="KW-0808">Transferase</keyword>
<evidence type="ECO:0000256" key="5">
    <source>
        <dbReference type="ARBA" id="ARBA00022691"/>
    </source>
</evidence>
<dbReference type="EC" id="2.5.1.157" evidence="6"/>
<feature type="domain" description="16S/18S rRNA aminocarboxypropyltransferase Tsr3 C-terminal" evidence="8">
    <location>
        <begin position="81"/>
        <end position="206"/>
    </location>
</feature>
<dbReference type="GO" id="GO:1904047">
    <property type="term" value="F:S-adenosyl-L-methionine binding"/>
    <property type="evidence" value="ECO:0007669"/>
    <property type="project" value="UniProtKB-UniRule"/>
</dbReference>
<dbReference type="HOGENOM" id="CLU_035060_4_0_1"/>
<dbReference type="GO" id="GO:0030490">
    <property type="term" value="P:maturation of SSU-rRNA"/>
    <property type="evidence" value="ECO:0007669"/>
    <property type="project" value="TreeGrafter"/>
</dbReference>
<keyword evidence="3 6" id="KW-0698">rRNA processing</keyword>
<evidence type="ECO:0000256" key="7">
    <source>
        <dbReference type="SAM" id="MobiDB-lite"/>
    </source>
</evidence>
<feature type="compositionally biased region" description="Acidic residues" evidence="7">
    <location>
        <begin position="240"/>
        <end position="249"/>
    </location>
</feature>
<evidence type="ECO:0000256" key="4">
    <source>
        <dbReference type="ARBA" id="ARBA00022679"/>
    </source>
</evidence>
<feature type="region of interest" description="Disordered" evidence="7">
    <location>
        <begin position="1"/>
        <end position="32"/>
    </location>
</feature>
<dbReference type="HAMAP" id="MF_01116">
    <property type="entry name" value="TSR3"/>
    <property type="match status" value="1"/>
</dbReference>
<dbReference type="GO" id="GO:0000455">
    <property type="term" value="P:enzyme-directed rRNA pseudouridine synthesis"/>
    <property type="evidence" value="ECO:0007669"/>
    <property type="project" value="UniProtKB-UniRule"/>
</dbReference>
<evidence type="ECO:0000259" key="9">
    <source>
        <dbReference type="Pfam" id="PF04068"/>
    </source>
</evidence>
<evidence type="ECO:0000259" key="8">
    <source>
        <dbReference type="Pfam" id="PF04034"/>
    </source>
</evidence>
<feature type="binding site" evidence="6">
    <location>
        <position position="107"/>
    </location>
    <ligand>
        <name>S-adenosyl-L-methionine</name>
        <dbReference type="ChEBI" id="CHEBI:59789"/>
    </ligand>
</feature>
<feature type="binding site" evidence="6">
    <location>
        <position position="130"/>
    </location>
    <ligand>
        <name>S-adenosyl-L-methionine</name>
        <dbReference type="ChEBI" id="CHEBI:59789"/>
    </ligand>
</feature>
<keyword evidence="1 6" id="KW-0963">Cytoplasm</keyword>
<feature type="region of interest" description="Disordered" evidence="7">
    <location>
        <begin position="208"/>
        <end position="249"/>
    </location>
</feature>
<dbReference type="InterPro" id="IPR022968">
    <property type="entry name" value="Tsr3-like"/>
</dbReference>
<evidence type="ECO:0000313" key="11">
    <source>
        <dbReference type="Proteomes" id="UP000054097"/>
    </source>
</evidence>
<dbReference type="Proteomes" id="UP000054097">
    <property type="component" value="Unassembled WGS sequence"/>
</dbReference>
<feature type="binding site" evidence="6">
    <location>
        <position position="59"/>
    </location>
    <ligand>
        <name>S-adenosyl-L-methionine</name>
        <dbReference type="ChEBI" id="CHEBI:59789"/>
    </ligand>
</feature>
<sequence>MELSYEDGRPASAIDQIEVEDDDQPDVENDEEDVEEELTSIDVPVAMWDFGHCDPKRCSGKKLERFGLIKSLRVGQRFRGIVLTPNATQVISPADKAIIEESGVAVVECSWARLDEVPFGKLKSPHERLLPYLVASNPVNYGRPWKLNCAEAIAAAFYITGLKPYGEVIMGKFSWGTSFLPLNIDLLNRYESCKDAQEVAAVQKDIMSDASRVPESTGDDYGSEDWLLGNPNRVQTGQTDVDDPENTES</sequence>
<organism evidence="10 11">
    <name type="scientific">Serendipita vermifera MAFF 305830</name>
    <dbReference type="NCBI Taxonomy" id="933852"/>
    <lineage>
        <taxon>Eukaryota</taxon>
        <taxon>Fungi</taxon>
        <taxon>Dikarya</taxon>
        <taxon>Basidiomycota</taxon>
        <taxon>Agaricomycotina</taxon>
        <taxon>Agaricomycetes</taxon>
        <taxon>Sebacinales</taxon>
        <taxon>Serendipitaceae</taxon>
        <taxon>Serendipita</taxon>
    </lineage>
</organism>
<evidence type="ECO:0000256" key="3">
    <source>
        <dbReference type="ARBA" id="ARBA00022552"/>
    </source>
</evidence>
<dbReference type="NCBIfam" id="NF002621">
    <property type="entry name" value="PRK02287.1"/>
    <property type="match status" value="1"/>
</dbReference>
<reference evidence="11" key="2">
    <citation type="submission" date="2015-01" db="EMBL/GenBank/DDBJ databases">
        <title>Evolutionary Origins and Diversification of the Mycorrhizal Mutualists.</title>
        <authorList>
            <consortium name="DOE Joint Genome Institute"/>
            <consortium name="Mycorrhizal Genomics Consortium"/>
            <person name="Kohler A."/>
            <person name="Kuo A."/>
            <person name="Nagy L.G."/>
            <person name="Floudas D."/>
            <person name="Copeland A."/>
            <person name="Barry K.W."/>
            <person name="Cichocki N."/>
            <person name="Veneault-Fourrey C."/>
            <person name="LaButti K."/>
            <person name="Lindquist E.A."/>
            <person name="Lipzen A."/>
            <person name="Lundell T."/>
            <person name="Morin E."/>
            <person name="Murat C."/>
            <person name="Riley R."/>
            <person name="Ohm R."/>
            <person name="Sun H."/>
            <person name="Tunlid A."/>
            <person name="Henrissat B."/>
            <person name="Grigoriev I.V."/>
            <person name="Hibbett D.S."/>
            <person name="Martin F."/>
        </authorList>
    </citation>
    <scope>NUCLEOTIDE SEQUENCE [LARGE SCALE GENOMIC DNA]</scope>
    <source>
        <strain evidence="11">MAFF 305830</strain>
    </source>
</reference>
<comment type="subcellular location">
    <subcellularLocation>
        <location evidence="6">Cytoplasm</location>
    </subcellularLocation>
    <subcellularLocation>
        <location evidence="6">Nucleus</location>
    </subcellularLocation>
</comment>
<name>A0A0C3AUQ0_SERVB</name>
<dbReference type="AlphaFoldDB" id="A0A0C3AUQ0"/>
<dbReference type="STRING" id="933852.A0A0C3AUQ0"/>
<dbReference type="Pfam" id="PF04034">
    <property type="entry name" value="Ribo_biogen_C"/>
    <property type="match status" value="1"/>
</dbReference>
<gene>
    <name evidence="6" type="primary">TSR3</name>
    <name evidence="10" type="ORF">M408DRAFT_332136</name>
</gene>
<keyword evidence="5 6" id="KW-0949">S-adenosyl-L-methionine</keyword>
<dbReference type="GO" id="GO:0005737">
    <property type="term" value="C:cytoplasm"/>
    <property type="evidence" value="ECO:0007669"/>
    <property type="project" value="UniProtKB-SubCell"/>
</dbReference>
<dbReference type="GO" id="GO:0106388">
    <property type="term" value="F:rRNA small subunit aminocarboxypropyltransferase activity"/>
    <property type="evidence" value="ECO:0007669"/>
    <property type="project" value="UniProtKB-EC"/>
</dbReference>